<dbReference type="CDD" id="cd13198">
    <property type="entry name" value="FERM_C1_MyoVII"/>
    <property type="match status" value="1"/>
</dbReference>
<dbReference type="CDD" id="cd14473">
    <property type="entry name" value="FERM_B-lobe"/>
    <property type="match status" value="1"/>
</dbReference>
<dbReference type="GO" id="GO:0005737">
    <property type="term" value="C:cytoplasm"/>
    <property type="evidence" value="ECO:0007669"/>
    <property type="project" value="UniProtKB-SubCell"/>
</dbReference>
<dbReference type="InterPro" id="IPR019748">
    <property type="entry name" value="FERM_central"/>
</dbReference>
<keyword evidence="5" id="KW-0009">Actin-binding</keyword>
<dbReference type="PROSITE" id="PS51016">
    <property type="entry name" value="MYTH4"/>
    <property type="match status" value="1"/>
</dbReference>
<dbReference type="InterPro" id="IPR000857">
    <property type="entry name" value="MyTH4_dom"/>
</dbReference>
<dbReference type="SUPFAM" id="SSF47031">
    <property type="entry name" value="Second domain of FERM"/>
    <property type="match status" value="1"/>
</dbReference>
<dbReference type="Pfam" id="PF21989">
    <property type="entry name" value="RA_2"/>
    <property type="match status" value="1"/>
</dbReference>
<evidence type="ECO:0000313" key="9">
    <source>
        <dbReference type="WBParaSite" id="PEQ_0000916501-mRNA-1"/>
    </source>
</evidence>
<feature type="domain" description="MyTH4" evidence="7">
    <location>
        <begin position="384"/>
        <end position="536"/>
    </location>
</feature>
<sequence>MSVKMSSFFDVSSLGSGSDHIMDAISQCEQYAKEQGRQERNAPWRLFYRKEIFSPWHNAKVDDVSTKLIYQQVIRGIKFGEYRSDKEEDLATLAAQQFYVDHGSQLDVDKLEENLHLYIPEFEMKNAKGSNHERWLQLVMHAFRKRFSQHHPTALEVQQDVVSFAKRKWPLLFSRFYEAHKFAGPPLPKNEVIIAVNWTGIYVVDDEEQVLLEFSFPEITCIKCTSPAQNGTNSCTIQTIGQVEYTFQSPNAEDIRELVDYFLDGLKRRSTFLVALHDHRPTDVNTYLAFKHGDLLLLPEGITGEALRKNQFVRGENTRTGLQGNIPVELVYVLPTITKPTVEIMDMFARQPEFDSPMEKQVAVLTNPLTSRPYTLERFAADNFSREPLKAPLLKKLSGKEEPSQEAVIAYMAIMKYMGDHPSRKLRAGTELTDIIFRGPLKYEILRDELYCQLMKQLTNNYNALSEERGWELLWLCIESSFFSQANRKSRIPLQDEGQILRALTSKLLLEKKVSFCLQSWSTQISASSSGMDSSTKARDFCHRIVSRLGLSTIDGFSLFVKIGEKG</sequence>
<dbReference type="Pfam" id="PF21998">
    <property type="entry name" value="FERM_C1_MyoVII"/>
    <property type="match status" value="1"/>
</dbReference>
<organism evidence="8 9">
    <name type="scientific">Parascaris equorum</name>
    <name type="common">Equine roundworm</name>
    <dbReference type="NCBI Taxonomy" id="6256"/>
    <lineage>
        <taxon>Eukaryota</taxon>
        <taxon>Metazoa</taxon>
        <taxon>Ecdysozoa</taxon>
        <taxon>Nematoda</taxon>
        <taxon>Chromadorea</taxon>
        <taxon>Rhabditida</taxon>
        <taxon>Spirurina</taxon>
        <taxon>Ascaridomorpha</taxon>
        <taxon>Ascaridoidea</taxon>
        <taxon>Ascarididae</taxon>
        <taxon>Parascaris</taxon>
    </lineage>
</organism>
<comment type="subcellular location">
    <subcellularLocation>
        <location evidence="1">Cytoplasm</location>
    </subcellularLocation>
</comment>
<reference evidence="9" key="1">
    <citation type="submission" date="2022-11" db="UniProtKB">
        <authorList>
            <consortium name="WormBaseParasite"/>
        </authorList>
    </citation>
    <scope>IDENTIFICATION</scope>
</reference>
<evidence type="ECO:0000256" key="3">
    <source>
        <dbReference type="ARBA" id="ARBA00022490"/>
    </source>
</evidence>
<keyword evidence="3" id="KW-0963">Cytoplasm</keyword>
<dbReference type="Gene3D" id="2.30.30.40">
    <property type="entry name" value="SH3 Domains"/>
    <property type="match status" value="1"/>
</dbReference>
<dbReference type="InterPro" id="IPR038185">
    <property type="entry name" value="MyTH4_dom_sf"/>
</dbReference>
<dbReference type="Gene3D" id="1.20.80.10">
    <property type="match status" value="1"/>
</dbReference>
<dbReference type="WBParaSite" id="PEQ_0000916501-mRNA-1">
    <property type="protein sequence ID" value="PEQ_0000916501-mRNA-1"/>
    <property type="gene ID" value="PEQ_0000916501"/>
</dbReference>
<dbReference type="Gene3D" id="1.25.40.530">
    <property type="entry name" value="MyTH4 domain"/>
    <property type="match status" value="2"/>
</dbReference>
<feature type="domain" description="FERM" evidence="6">
    <location>
        <begin position="1"/>
        <end position="270"/>
    </location>
</feature>
<dbReference type="Pfam" id="PF00784">
    <property type="entry name" value="MyTH4"/>
    <property type="match status" value="1"/>
</dbReference>
<dbReference type="Gene3D" id="2.30.29.30">
    <property type="entry name" value="Pleckstrin-homology domain (PH domain)/Phosphotyrosine-binding domain (PTB)"/>
    <property type="match status" value="1"/>
</dbReference>
<dbReference type="Proteomes" id="UP000887564">
    <property type="component" value="Unplaced"/>
</dbReference>
<dbReference type="InterPro" id="IPR041793">
    <property type="entry name" value="MyoVII_FERM_C1"/>
</dbReference>
<evidence type="ECO:0000256" key="5">
    <source>
        <dbReference type="ARBA" id="ARBA00023203"/>
    </source>
</evidence>
<name>A0A914RRN7_PAREQ</name>
<comment type="similarity">
    <text evidence="2">Belongs to the TRAFAC class myosin-kinesin ATPase superfamily. Myosin family.</text>
</comment>
<keyword evidence="8" id="KW-1185">Reference proteome</keyword>
<dbReference type="PANTHER" id="PTHR22692">
    <property type="entry name" value="MYOSIN VII, XV"/>
    <property type="match status" value="1"/>
</dbReference>
<dbReference type="InterPro" id="IPR051567">
    <property type="entry name" value="Unconventional_Myosin_ATPase"/>
</dbReference>
<dbReference type="GO" id="GO:0003779">
    <property type="term" value="F:actin binding"/>
    <property type="evidence" value="ECO:0007669"/>
    <property type="project" value="UniProtKB-KW"/>
</dbReference>
<proteinExistence type="inferred from homology"/>
<accession>A0A914RRN7</accession>
<dbReference type="InterPro" id="IPR011993">
    <property type="entry name" value="PH-like_dom_sf"/>
</dbReference>
<dbReference type="InterPro" id="IPR014352">
    <property type="entry name" value="FERM/acyl-CoA-bd_prot_sf"/>
</dbReference>
<dbReference type="PANTHER" id="PTHR22692:SF33">
    <property type="entry name" value="MYOSIN"/>
    <property type="match status" value="1"/>
</dbReference>
<dbReference type="GO" id="GO:0005856">
    <property type="term" value="C:cytoskeleton"/>
    <property type="evidence" value="ECO:0007669"/>
    <property type="project" value="InterPro"/>
</dbReference>
<evidence type="ECO:0000256" key="4">
    <source>
        <dbReference type="ARBA" id="ARBA00022737"/>
    </source>
</evidence>
<evidence type="ECO:0000259" key="7">
    <source>
        <dbReference type="PROSITE" id="PS51016"/>
    </source>
</evidence>
<dbReference type="FunFam" id="2.30.29.30:FF:000075">
    <property type="entry name" value="unconventional myosin-VIIa"/>
    <property type="match status" value="1"/>
</dbReference>
<dbReference type="SMART" id="SM00139">
    <property type="entry name" value="MyTH4"/>
    <property type="match status" value="1"/>
</dbReference>
<evidence type="ECO:0000259" key="6">
    <source>
        <dbReference type="PROSITE" id="PS50057"/>
    </source>
</evidence>
<evidence type="ECO:0000256" key="1">
    <source>
        <dbReference type="ARBA" id="ARBA00004496"/>
    </source>
</evidence>
<evidence type="ECO:0000313" key="8">
    <source>
        <dbReference type="Proteomes" id="UP000887564"/>
    </source>
</evidence>
<dbReference type="Gene3D" id="3.10.20.90">
    <property type="entry name" value="Phosphatidylinositol 3-kinase Catalytic Subunit, Chain A, domain 1"/>
    <property type="match status" value="2"/>
</dbReference>
<keyword evidence="4" id="KW-0677">Repeat</keyword>
<dbReference type="InterPro" id="IPR035963">
    <property type="entry name" value="FERM_2"/>
</dbReference>
<protein>
    <submittedName>
        <fullName evidence="9">MyTH4 domain-containing protein</fullName>
    </submittedName>
</protein>
<dbReference type="AlphaFoldDB" id="A0A914RRN7"/>
<dbReference type="PROSITE" id="PS50057">
    <property type="entry name" value="FERM_3"/>
    <property type="match status" value="1"/>
</dbReference>
<evidence type="ECO:0000256" key="2">
    <source>
        <dbReference type="ARBA" id="ARBA00008314"/>
    </source>
</evidence>
<dbReference type="InterPro" id="IPR000299">
    <property type="entry name" value="FERM_domain"/>
</dbReference>